<dbReference type="AlphaFoldDB" id="A0A4R2R318"/>
<dbReference type="Gene3D" id="3.40.50.2000">
    <property type="entry name" value="Glycogen Phosphorylase B"/>
    <property type="match status" value="1"/>
</dbReference>
<gene>
    <name evidence="2" type="ORF">EV191_1011135</name>
</gene>
<dbReference type="PANTHER" id="PTHR46656:SF3">
    <property type="entry name" value="PUTATIVE-RELATED"/>
    <property type="match status" value="1"/>
</dbReference>
<evidence type="ECO:0000256" key="1">
    <source>
        <dbReference type="SAM" id="MobiDB-lite"/>
    </source>
</evidence>
<evidence type="ECO:0000313" key="2">
    <source>
        <dbReference type="EMBL" id="TCP57182.1"/>
    </source>
</evidence>
<keyword evidence="2" id="KW-0808">Transferase</keyword>
<dbReference type="Proteomes" id="UP000294911">
    <property type="component" value="Unassembled WGS sequence"/>
</dbReference>
<protein>
    <submittedName>
        <fullName evidence="2">Glycosyl transferase family 1</fullName>
    </submittedName>
</protein>
<sequence length="885" mass="97059">MSVMHLGCTITREAELPRARVLADSYLRAHPDHEFVIAVLDAPRGTPERTAGGVRILGPGEFGVDTDTYLRLATGYRPAELTSAVKPLLLRHLRGEAELVCYLDQRMWVAAALPELPELTARHGIVVTPYFTRRLPADYAEFDEAALVGSGQLSPALVAVGAGGDELLAAWALAATRFTLTAPDSPQWPEQTWFDRYLPSYGAHVWLDESVHIACWNAAQRAESEPRLVNFLGYDPDSPYLLSTYCQRRPSALLSELPALHAVADAYGTALRAAGRPVESAPSWLDELPDGTPLDPVLRNLFRVTWQRYTETIERDRNWPDVPPPAHAFANGGADFREWLASPAEHAQSRAGLNRWAMVLYESRVDLQLAFALPTTRDAESFREWCRNNAVADGLLAEWAAPSEPEAPRSPDTAFGVNLLGHLTAELGVGELGRTLHTAITRAELPSASVVEDQLIANRAGHQVPADAGAPRFGVTVVAVNADLTEKVADQYPEALRDRYVIGVWSWELDEFPESMHHAFDLVDEVWTISEFCRQAIAKHTDKPVRVFPIPVRASTVDDQRREPGKPPRFLFAFDYNSIAERKNPWAVIEAFQRAFPEGEPAELVLKTINADRAVAEAERLRALAHADPRITLLEQYLDTAELAELYAGADCYISLHRSEGFGFTVAEAIAHGLPVICTDYSGTSEFVPSDAAWLIGHTMVEVGPGLAPYPARARWAEPDVTAAAEALRAVAADPAAAADRGRIARETVLRARSMDAAADWVAEQLTRAHADWLANGGPAAATQEEAEEPATSGELDEPLARLRAAREALRWRAEADTPSRIPGAPLLRKAVLRALDHYDAHNRRVLNSVLDGVESAFTQVVAQVAELQARLDENAPGSRSDTQR</sequence>
<comment type="caution">
    <text evidence="2">The sequence shown here is derived from an EMBL/GenBank/DDBJ whole genome shotgun (WGS) entry which is preliminary data.</text>
</comment>
<dbReference type="OrthoDB" id="5679686at2"/>
<name>A0A4R2R318_9PSEU</name>
<dbReference type="Pfam" id="PF20706">
    <property type="entry name" value="GT4-conflict"/>
    <property type="match status" value="1"/>
</dbReference>
<reference evidence="2 3" key="1">
    <citation type="submission" date="2019-03" db="EMBL/GenBank/DDBJ databases">
        <title>Genomic Encyclopedia of Type Strains, Phase IV (KMG-IV): sequencing the most valuable type-strain genomes for metagenomic binning, comparative biology and taxonomic classification.</title>
        <authorList>
            <person name="Goeker M."/>
        </authorList>
    </citation>
    <scope>NUCLEOTIDE SEQUENCE [LARGE SCALE GENOMIC DNA]</scope>
    <source>
        <strain evidence="2 3">DSM 45765</strain>
    </source>
</reference>
<keyword evidence="3" id="KW-1185">Reference proteome</keyword>
<feature type="region of interest" description="Disordered" evidence="1">
    <location>
        <begin position="778"/>
        <end position="799"/>
    </location>
</feature>
<dbReference type="SUPFAM" id="SSF53756">
    <property type="entry name" value="UDP-Glycosyltransferase/glycogen phosphorylase"/>
    <property type="match status" value="1"/>
</dbReference>
<dbReference type="EMBL" id="SLXQ01000001">
    <property type="protein sequence ID" value="TCP57182.1"/>
    <property type="molecule type" value="Genomic_DNA"/>
</dbReference>
<proteinExistence type="predicted"/>
<accession>A0A4R2R318</accession>
<evidence type="ECO:0000313" key="3">
    <source>
        <dbReference type="Proteomes" id="UP000294911"/>
    </source>
</evidence>
<dbReference type="PANTHER" id="PTHR46656">
    <property type="entry name" value="PUTATIVE-RELATED"/>
    <property type="match status" value="1"/>
</dbReference>
<dbReference type="GO" id="GO:0016740">
    <property type="term" value="F:transferase activity"/>
    <property type="evidence" value="ECO:0007669"/>
    <property type="project" value="UniProtKB-KW"/>
</dbReference>
<organism evidence="2 3">
    <name type="scientific">Tamaricihabitans halophyticus</name>
    <dbReference type="NCBI Taxonomy" id="1262583"/>
    <lineage>
        <taxon>Bacteria</taxon>
        <taxon>Bacillati</taxon>
        <taxon>Actinomycetota</taxon>
        <taxon>Actinomycetes</taxon>
        <taxon>Pseudonocardiales</taxon>
        <taxon>Pseudonocardiaceae</taxon>
        <taxon>Tamaricihabitans</taxon>
    </lineage>
</organism>